<evidence type="ECO:0000256" key="3">
    <source>
        <dbReference type="ARBA" id="ARBA00022777"/>
    </source>
</evidence>
<evidence type="ECO:0000256" key="6">
    <source>
        <dbReference type="SAM" id="MobiDB-lite"/>
    </source>
</evidence>
<dbReference type="InterPro" id="IPR017438">
    <property type="entry name" value="ATP-NAD_kinase_N"/>
</dbReference>
<sequence>MSPWVPATSSLRFQRLLVVIKQTAYEEYSQLKLRGQAPKALRWKRLESRYKSHKKCVNDLLGVLRHHRVEFSCVNRVELDRQHLANVDLVVAVGGDGTVLSAAHFLDHGTIPLLGINSDPISEADRTTVKKKTDERRSHGALCMFTAANMEEGMAKVLYGGGKLSHRNRIQCIVKSTFAETKLVPALNDLLIANPSPAAVSRFRMGWLAPLDLDQSESPPPTMGMPGRSPSLTWPDGSRQFNAQANQETPAPRPEPLSTYGTVTRFGGHAYDIKDSLNVWSSGMWVSTSTGSTAAMAAAGGQKMIPESQDIQYLIREHMIENSLSGEEIKNMNNGMLYPGGQLHLRWNSQKGRIFIDGSHLIHDLELGDEILINSEAPPLQIFTDDA</sequence>
<evidence type="ECO:0008006" key="8">
    <source>
        <dbReference type="Google" id="ProtNLM"/>
    </source>
</evidence>
<dbReference type="InterPro" id="IPR017437">
    <property type="entry name" value="ATP-NAD_kinase_PpnK-typ_C"/>
</dbReference>
<dbReference type="Gene3D" id="2.60.200.30">
    <property type="entry name" value="Probable inorganic polyphosphate/atp-NAD kinase, domain 2"/>
    <property type="match status" value="1"/>
</dbReference>
<dbReference type="Gene3D" id="3.40.50.10330">
    <property type="entry name" value="Probable inorganic polyphosphate/atp-NAD kinase, domain 1"/>
    <property type="match status" value="1"/>
</dbReference>
<keyword evidence="5" id="KW-0520">NAD</keyword>
<reference evidence="7" key="1">
    <citation type="submission" date="2021-01" db="EMBL/GenBank/DDBJ databases">
        <authorList>
            <person name="Corre E."/>
            <person name="Pelletier E."/>
            <person name="Niang G."/>
            <person name="Scheremetjew M."/>
            <person name="Finn R."/>
            <person name="Kale V."/>
            <person name="Holt S."/>
            <person name="Cochrane G."/>
            <person name="Meng A."/>
            <person name="Brown T."/>
            <person name="Cohen L."/>
        </authorList>
    </citation>
    <scope>NUCLEOTIDE SEQUENCE</scope>
    <source>
        <strain evidence="7">CCMP2084</strain>
    </source>
</reference>
<dbReference type="PANTHER" id="PTHR20275:SF28">
    <property type="entry name" value="NADH KINASE"/>
    <property type="match status" value="1"/>
</dbReference>
<keyword evidence="4" id="KW-0521">NADP</keyword>
<dbReference type="PANTHER" id="PTHR20275">
    <property type="entry name" value="NAD KINASE"/>
    <property type="match status" value="1"/>
</dbReference>
<evidence type="ECO:0000256" key="1">
    <source>
        <dbReference type="ARBA" id="ARBA00010995"/>
    </source>
</evidence>
<dbReference type="GO" id="GO:0003951">
    <property type="term" value="F:NAD+ kinase activity"/>
    <property type="evidence" value="ECO:0007669"/>
    <property type="project" value="InterPro"/>
</dbReference>
<feature type="region of interest" description="Disordered" evidence="6">
    <location>
        <begin position="214"/>
        <end position="257"/>
    </location>
</feature>
<dbReference type="Pfam" id="PF01513">
    <property type="entry name" value="NAD_kinase"/>
    <property type="match status" value="1"/>
</dbReference>
<gene>
    <name evidence="7" type="ORF">ASEP1449_LOCUS8901</name>
</gene>
<dbReference type="EMBL" id="HBHQ01013391">
    <property type="protein sequence ID" value="CAD9817069.1"/>
    <property type="molecule type" value="Transcribed_RNA"/>
</dbReference>
<dbReference type="InterPro" id="IPR002504">
    <property type="entry name" value="NADK"/>
</dbReference>
<name>A0A7S2UEH2_9STRA</name>
<accession>A0A7S2UEH2</accession>
<evidence type="ECO:0000256" key="4">
    <source>
        <dbReference type="ARBA" id="ARBA00022857"/>
    </source>
</evidence>
<feature type="compositionally biased region" description="Polar residues" evidence="6">
    <location>
        <begin position="239"/>
        <end position="249"/>
    </location>
</feature>
<organism evidence="7">
    <name type="scientific">Attheya septentrionalis</name>
    <dbReference type="NCBI Taxonomy" id="420275"/>
    <lineage>
        <taxon>Eukaryota</taxon>
        <taxon>Sar</taxon>
        <taxon>Stramenopiles</taxon>
        <taxon>Ochrophyta</taxon>
        <taxon>Bacillariophyta</taxon>
        <taxon>Coscinodiscophyceae</taxon>
        <taxon>Chaetocerotophycidae</taxon>
        <taxon>Chaetocerotales</taxon>
        <taxon>Attheyaceae</taxon>
        <taxon>Attheya</taxon>
    </lineage>
</organism>
<evidence type="ECO:0000313" key="7">
    <source>
        <dbReference type="EMBL" id="CAD9817069.1"/>
    </source>
</evidence>
<protein>
    <recommendedName>
        <fullName evidence="8">NAD(+) kinase</fullName>
    </recommendedName>
</protein>
<dbReference type="GO" id="GO:0006741">
    <property type="term" value="P:NADP+ biosynthetic process"/>
    <property type="evidence" value="ECO:0007669"/>
    <property type="project" value="InterPro"/>
</dbReference>
<dbReference type="InterPro" id="IPR016064">
    <property type="entry name" value="NAD/diacylglycerol_kinase_sf"/>
</dbReference>
<comment type="similarity">
    <text evidence="1">Belongs to the NAD kinase family.</text>
</comment>
<evidence type="ECO:0000256" key="5">
    <source>
        <dbReference type="ARBA" id="ARBA00023027"/>
    </source>
</evidence>
<dbReference type="SUPFAM" id="SSF111331">
    <property type="entry name" value="NAD kinase/diacylglycerol kinase-like"/>
    <property type="match status" value="2"/>
</dbReference>
<dbReference type="AlphaFoldDB" id="A0A7S2UEH2"/>
<evidence type="ECO:0000256" key="2">
    <source>
        <dbReference type="ARBA" id="ARBA00022679"/>
    </source>
</evidence>
<keyword evidence="2" id="KW-0808">Transferase</keyword>
<proteinExistence type="inferred from homology"/>
<dbReference type="GO" id="GO:0019674">
    <property type="term" value="P:NAD+ metabolic process"/>
    <property type="evidence" value="ECO:0007669"/>
    <property type="project" value="InterPro"/>
</dbReference>
<keyword evidence="3" id="KW-0418">Kinase</keyword>